<protein>
    <submittedName>
        <fullName evidence="1">Uncharacterized protein</fullName>
    </submittedName>
</protein>
<evidence type="ECO:0000313" key="2">
    <source>
        <dbReference type="Proteomes" id="UP000053989"/>
    </source>
</evidence>
<reference evidence="1 2" key="1">
    <citation type="submission" date="2014-04" db="EMBL/GenBank/DDBJ databases">
        <authorList>
            <consortium name="DOE Joint Genome Institute"/>
            <person name="Kuo A."/>
            <person name="Kohler A."/>
            <person name="Nagy L.G."/>
            <person name="Floudas D."/>
            <person name="Copeland A."/>
            <person name="Barry K.W."/>
            <person name="Cichocki N."/>
            <person name="Veneault-Fourrey C."/>
            <person name="LaButti K."/>
            <person name="Lindquist E.A."/>
            <person name="Lipzen A."/>
            <person name="Lundell T."/>
            <person name="Morin E."/>
            <person name="Murat C."/>
            <person name="Sun H."/>
            <person name="Tunlid A."/>
            <person name="Henrissat B."/>
            <person name="Grigoriev I.V."/>
            <person name="Hibbett D.S."/>
            <person name="Martin F."/>
            <person name="Nordberg H.P."/>
            <person name="Cantor M.N."/>
            <person name="Hua S.X."/>
        </authorList>
    </citation>
    <scope>NUCLEOTIDE SEQUENCE [LARGE SCALE GENOMIC DNA]</scope>
    <source>
        <strain evidence="1 2">Foug A</strain>
    </source>
</reference>
<dbReference type="Proteomes" id="UP000053989">
    <property type="component" value="Unassembled WGS sequence"/>
</dbReference>
<name>A0A0C3D881_9AGAM</name>
<gene>
    <name evidence="1" type="ORF">SCLCIDRAFT_53860</name>
</gene>
<organism evidence="1 2">
    <name type="scientific">Scleroderma citrinum Foug A</name>
    <dbReference type="NCBI Taxonomy" id="1036808"/>
    <lineage>
        <taxon>Eukaryota</taxon>
        <taxon>Fungi</taxon>
        <taxon>Dikarya</taxon>
        <taxon>Basidiomycota</taxon>
        <taxon>Agaricomycotina</taxon>
        <taxon>Agaricomycetes</taxon>
        <taxon>Agaricomycetidae</taxon>
        <taxon>Boletales</taxon>
        <taxon>Sclerodermatineae</taxon>
        <taxon>Sclerodermataceae</taxon>
        <taxon>Scleroderma</taxon>
    </lineage>
</organism>
<feature type="non-terminal residue" evidence="1">
    <location>
        <position position="65"/>
    </location>
</feature>
<sequence>ELARILGINRKALWQTMWKYGLKWSYTLLSNDKLDKLVKTFKKHKPESGFRYLLGHLRLQGIRLQ</sequence>
<dbReference type="AlphaFoldDB" id="A0A0C3D881"/>
<accession>A0A0C3D881</accession>
<reference evidence="2" key="2">
    <citation type="submission" date="2015-01" db="EMBL/GenBank/DDBJ databases">
        <title>Evolutionary Origins and Diversification of the Mycorrhizal Mutualists.</title>
        <authorList>
            <consortium name="DOE Joint Genome Institute"/>
            <consortium name="Mycorrhizal Genomics Consortium"/>
            <person name="Kohler A."/>
            <person name="Kuo A."/>
            <person name="Nagy L.G."/>
            <person name="Floudas D."/>
            <person name="Copeland A."/>
            <person name="Barry K.W."/>
            <person name="Cichocki N."/>
            <person name="Veneault-Fourrey C."/>
            <person name="LaButti K."/>
            <person name="Lindquist E.A."/>
            <person name="Lipzen A."/>
            <person name="Lundell T."/>
            <person name="Morin E."/>
            <person name="Murat C."/>
            <person name="Riley R."/>
            <person name="Ohm R."/>
            <person name="Sun H."/>
            <person name="Tunlid A."/>
            <person name="Henrissat B."/>
            <person name="Grigoriev I.V."/>
            <person name="Hibbett D.S."/>
            <person name="Martin F."/>
        </authorList>
    </citation>
    <scope>NUCLEOTIDE SEQUENCE [LARGE SCALE GENOMIC DNA]</scope>
    <source>
        <strain evidence="2">Foug A</strain>
    </source>
</reference>
<dbReference type="STRING" id="1036808.A0A0C3D881"/>
<dbReference type="InParanoid" id="A0A0C3D881"/>
<keyword evidence="2" id="KW-1185">Reference proteome</keyword>
<dbReference type="EMBL" id="KN822214">
    <property type="protein sequence ID" value="KIM52336.1"/>
    <property type="molecule type" value="Genomic_DNA"/>
</dbReference>
<dbReference type="OrthoDB" id="2686689at2759"/>
<evidence type="ECO:0000313" key="1">
    <source>
        <dbReference type="EMBL" id="KIM52336.1"/>
    </source>
</evidence>
<dbReference type="HOGENOM" id="CLU_199240_0_0_1"/>
<proteinExistence type="predicted"/>
<feature type="non-terminal residue" evidence="1">
    <location>
        <position position="1"/>
    </location>
</feature>